<keyword evidence="6" id="KW-0808">Transferase</keyword>
<dbReference type="PANTHER" id="PTHR42825:SF2">
    <property type="entry name" value="BRANCHED-CHAIN-AMINO-ACID AMINOTRANSFERASE 3, CHLOROPLASTIC-RELATED"/>
    <property type="match status" value="1"/>
</dbReference>
<dbReference type="PANTHER" id="PTHR42825">
    <property type="entry name" value="AMINO ACID AMINOTRANSFERASE"/>
    <property type="match status" value="1"/>
</dbReference>
<evidence type="ECO:0000256" key="7">
    <source>
        <dbReference type="ARBA" id="ARBA00022691"/>
    </source>
</evidence>
<keyword evidence="8" id="KW-0663">Pyridoxal phosphate</keyword>
<dbReference type="Pfam" id="PF01596">
    <property type="entry name" value="Methyltransf_3"/>
    <property type="match status" value="1"/>
</dbReference>
<dbReference type="InterPro" id="IPR001544">
    <property type="entry name" value="Aminotrans_IV"/>
</dbReference>
<dbReference type="SUPFAM" id="SSF56752">
    <property type="entry name" value="D-aminoacid aminotransferase-like PLP-dependent enzymes"/>
    <property type="match status" value="1"/>
</dbReference>
<dbReference type="Gene3D" id="1.10.10.140">
    <property type="entry name" value="Cytochrome c oxidase, subunit VIb"/>
    <property type="match status" value="1"/>
</dbReference>
<dbReference type="GO" id="GO:0008483">
    <property type="term" value="F:transaminase activity"/>
    <property type="evidence" value="ECO:0007669"/>
    <property type="project" value="UniProtKB-KW"/>
</dbReference>
<evidence type="ECO:0000256" key="5">
    <source>
        <dbReference type="ARBA" id="ARBA00022603"/>
    </source>
</evidence>
<evidence type="ECO:0000313" key="13">
    <source>
        <dbReference type="Proteomes" id="UP001642464"/>
    </source>
</evidence>
<organism evidence="12 13">
    <name type="scientific">Durusdinium trenchii</name>
    <dbReference type="NCBI Taxonomy" id="1381693"/>
    <lineage>
        <taxon>Eukaryota</taxon>
        <taxon>Sar</taxon>
        <taxon>Alveolata</taxon>
        <taxon>Dinophyceae</taxon>
        <taxon>Suessiales</taxon>
        <taxon>Symbiodiniaceae</taxon>
        <taxon>Durusdinium</taxon>
    </lineage>
</organism>
<keyword evidence="13" id="KW-1185">Reference proteome</keyword>
<comment type="caution">
    <text evidence="12">The sequence shown here is derived from an EMBL/GenBank/DDBJ whole genome shotgun (WGS) entry which is preliminary data.</text>
</comment>
<dbReference type="NCBIfam" id="NF009897">
    <property type="entry name" value="PRK13357.1"/>
    <property type="match status" value="1"/>
</dbReference>
<evidence type="ECO:0000313" key="12">
    <source>
        <dbReference type="EMBL" id="CAK9035442.1"/>
    </source>
</evidence>
<gene>
    <name evidence="12" type="ORF">SCF082_LOCUS21289</name>
</gene>
<keyword evidence="7" id="KW-0949">S-adenosyl-L-methionine</keyword>
<dbReference type="SUPFAM" id="SSF53335">
    <property type="entry name" value="S-adenosyl-L-methionine-dependent methyltransferases"/>
    <property type="match status" value="1"/>
</dbReference>
<evidence type="ECO:0000256" key="1">
    <source>
        <dbReference type="ARBA" id="ARBA00001933"/>
    </source>
</evidence>
<accession>A0ABP0L8F9</accession>
<evidence type="ECO:0000256" key="4">
    <source>
        <dbReference type="ARBA" id="ARBA00022576"/>
    </source>
</evidence>
<dbReference type="InterPro" id="IPR033939">
    <property type="entry name" value="BCAT_family"/>
</dbReference>
<dbReference type="InterPro" id="IPR005786">
    <property type="entry name" value="B_amino_transII"/>
</dbReference>
<sequence length="706" mass="78586">MRGVTATKMARHAVFSLFFYALPVLQMSPASILKDLTLLRREELAEKWDNLGFSIRPMNGHVRYTWSDGNWDSGVFVPAPYQLMHINAGALHYGVSAFEGMKAFACKDGKIRLLNPELNARRMQKGAEALLMPKVPTEMFINGVMEAIRRNREFVPPYGNNASMYIRPLLFASGQMLGLAPLASEYTFFVTVLPAGGYFGKGSEVGVKAMVSNNHDRAAPKGLGAVKAAGNYAADLAPVHQAHADGYNTTLYLDAKERKFIEEFSVCNFVGITKDGRYVTPKSDTILQSTTNIMLQQLAKDRGMIVEERPIDFEKEIGNFKEIGMCGTAAVVVKVNSISFGDKVYDFEDFDVISGLRSQLTGIQCGEEEDKHGWMKEVCDVVNDSIPEVFPVQTRSFAPDMVTAEAKGQVQRMGSQAMHGLERLLLEHVVANAEPGNPDSVLAAMDAFWNKTFQAQGAEKWNVRGLKIEEAVRDKVQAKASSGAPVRCLEMGTYCGYSALRIARNLPAGGKLLSVEKDELFAAIATKIIEFAGLDDKVKIWMGTVHSEIANITNRLEHEAADFVLVDHSKERYVPDLKLLEECGIVSKETAVVGDVEVYPGDERPPKVIEEEISRFFSDRAFGLATMDDPRFLTLTNQSNNCILRFTVFARCARELGEEDTRCKYQYYRAQTACPESQLEDWMEHRARGSCHLDVLPDRSTMHVRQ</sequence>
<dbReference type="InterPro" id="IPR048280">
    <property type="entry name" value="COX6B-like"/>
</dbReference>
<proteinExistence type="inferred from homology"/>
<dbReference type="EMBL" id="CAXAMM010015069">
    <property type="protein sequence ID" value="CAK9035442.1"/>
    <property type="molecule type" value="Genomic_DNA"/>
</dbReference>
<keyword evidence="9" id="KW-0496">Mitochondrion</keyword>
<dbReference type="InterPro" id="IPR002935">
    <property type="entry name" value="SAM_O-MeTrfase"/>
</dbReference>
<dbReference type="InterPro" id="IPR029063">
    <property type="entry name" value="SAM-dependent_MTases_sf"/>
</dbReference>
<dbReference type="Pfam" id="PF01063">
    <property type="entry name" value="Aminotran_4"/>
    <property type="match status" value="1"/>
</dbReference>
<dbReference type="Gene3D" id="3.20.10.10">
    <property type="entry name" value="D-amino Acid Aminotransferase, subunit A, domain 2"/>
    <property type="match status" value="1"/>
</dbReference>
<comment type="cofactor">
    <cofactor evidence="1">
        <name>pyridoxal 5'-phosphate</name>
        <dbReference type="ChEBI" id="CHEBI:597326"/>
    </cofactor>
</comment>
<evidence type="ECO:0000256" key="3">
    <source>
        <dbReference type="ARBA" id="ARBA00009320"/>
    </source>
</evidence>
<dbReference type="InterPro" id="IPR043132">
    <property type="entry name" value="BCAT-like_C"/>
</dbReference>
<dbReference type="InterPro" id="IPR036038">
    <property type="entry name" value="Aminotransferase-like"/>
</dbReference>
<dbReference type="InterPro" id="IPR036549">
    <property type="entry name" value="CX6/COA6-like_sf"/>
</dbReference>
<keyword evidence="4 12" id="KW-0032">Aminotransferase</keyword>
<keyword evidence="5" id="KW-0489">Methyltransferase</keyword>
<dbReference type="CDD" id="cd01557">
    <property type="entry name" value="BCAT_beta_family"/>
    <property type="match status" value="1"/>
</dbReference>
<comment type="similarity">
    <text evidence="11">Belongs to the class I-like SAM-binding methyltransferase superfamily. Cation-dependent O-methyltransferase family.</text>
</comment>
<dbReference type="Pfam" id="PF02297">
    <property type="entry name" value="COX6B"/>
    <property type="match status" value="1"/>
</dbReference>
<evidence type="ECO:0000256" key="6">
    <source>
        <dbReference type="ARBA" id="ARBA00022679"/>
    </source>
</evidence>
<comment type="subcellular location">
    <subcellularLocation>
        <location evidence="2">Mitochondrion</location>
    </subcellularLocation>
</comment>
<evidence type="ECO:0000256" key="2">
    <source>
        <dbReference type="ARBA" id="ARBA00004173"/>
    </source>
</evidence>
<protein>
    <submittedName>
        <fullName evidence="12">Branched-chain-amino-acid aminotransferase (BCAT)</fullName>
    </submittedName>
</protein>
<dbReference type="InterPro" id="IPR043131">
    <property type="entry name" value="BCAT-like_N"/>
</dbReference>
<dbReference type="CDD" id="cd00926">
    <property type="entry name" value="Cyt_c_Oxidase_VIb"/>
    <property type="match status" value="1"/>
</dbReference>
<evidence type="ECO:0000256" key="8">
    <source>
        <dbReference type="ARBA" id="ARBA00022898"/>
    </source>
</evidence>
<name>A0ABP0L8F9_9DINO</name>
<dbReference type="Proteomes" id="UP001642464">
    <property type="component" value="Unassembled WGS sequence"/>
</dbReference>
<evidence type="ECO:0000256" key="10">
    <source>
        <dbReference type="ARBA" id="ARBA00023157"/>
    </source>
</evidence>
<dbReference type="Gene3D" id="3.40.50.150">
    <property type="entry name" value="Vaccinia Virus protein VP39"/>
    <property type="match status" value="1"/>
</dbReference>
<dbReference type="Gene3D" id="3.30.470.10">
    <property type="match status" value="1"/>
</dbReference>
<dbReference type="PROSITE" id="PS51682">
    <property type="entry name" value="SAM_OMT_I"/>
    <property type="match status" value="1"/>
</dbReference>
<evidence type="ECO:0000256" key="11">
    <source>
        <dbReference type="ARBA" id="ARBA00023453"/>
    </source>
</evidence>
<dbReference type="NCBIfam" id="TIGR01123">
    <property type="entry name" value="ilvE_II"/>
    <property type="match status" value="1"/>
</dbReference>
<comment type="similarity">
    <text evidence="3">Belongs to the class-IV pyridoxal-phosphate-dependent aminotransferase family.</text>
</comment>
<evidence type="ECO:0000256" key="9">
    <source>
        <dbReference type="ARBA" id="ARBA00023128"/>
    </source>
</evidence>
<keyword evidence="10" id="KW-1015">Disulfide bond</keyword>
<reference evidence="12 13" key="1">
    <citation type="submission" date="2024-02" db="EMBL/GenBank/DDBJ databases">
        <authorList>
            <person name="Chen Y."/>
            <person name="Shah S."/>
            <person name="Dougan E. K."/>
            <person name="Thang M."/>
            <person name="Chan C."/>
        </authorList>
    </citation>
    <scope>NUCLEOTIDE SEQUENCE [LARGE SCALE GENOMIC DNA]</scope>
</reference>
<dbReference type="SUPFAM" id="SSF47694">
    <property type="entry name" value="Cytochrome c oxidase subunit h"/>
    <property type="match status" value="1"/>
</dbReference>